<gene>
    <name evidence="1" type="ORF">CEPIT_LOCUS36882</name>
</gene>
<evidence type="ECO:0000313" key="1">
    <source>
        <dbReference type="EMBL" id="CAH9138538.1"/>
    </source>
</evidence>
<organism evidence="1 2">
    <name type="scientific">Cuscuta epithymum</name>
    <dbReference type="NCBI Taxonomy" id="186058"/>
    <lineage>
        <taxon>Eukaryota</taxon>
        <taxon>Viridiplantae</taxon>
        <taxon>Streptophyta</taxon>
        <taxon>Embryophyta</taxon>
        <taxon>Tracheophyta</taxon>
        <taxon>Spermatophyta</taxon>
        <taxon>Magnoliopsida</taxon>
        <taxon>eudicotyledons</taxon>
        <taxon>Gunneridae</taxon>
        <taxon>Pentapetalae</taxon>
        <taxon>asterids</taxon>
        <taxon>lamiids</taxon>
        <taxon>Solanales</taxon>
        <taxon>Convolvulaceae</taxon>
        <taxon>Cuscuteae</taxon>
        <taxon>Cuscuta</taxon>
        <taxon>Cuscuta subgen. Cuscuta</taxon>
    </lineage>
</organism>
<proteinExistence type="predicted"/>
<comment type="caution">
    <text evidence="1">The sequence shown here is derived from an EMBL/GenBank/DDBJ whole genome shotgun (WGS) entry which is preliminary data.</text>
</comment>
<sequence>MLPDAYEVDPSVLSSSEFRRESLGDLQISQIFLECLQIHPECLSSANCRTLTSSIQLQLQRNSIQHLIITTWAKIETCNVLNLGKTIKIRLQHASNACLITDLSSLLKKRYSKSIKTIES</sequence>
<dbReference type="AlphaFoldDB" id="A0AAV0FSE1"/>
<accession>A0AAV0FSE1</accession>
<dbReference type="EMBL" id="CAMAPF010001010">
    <property type="protein sequence ID" value="CAH9138538.1"/>
    <property type="molecule type" value="Genomic_DNA"/>
</dbReference>
<reference evidence="1" key="1">
    <citation type="submission" date="2022-07" db="EMBL/GenBank/DDBJ databases">
        <authorList>
            <person name="Macas J."/>
            <person name="Novak P."/>
            <person name="Neumann P."/>
        </authorList>
    </citation>
    <scope>NUCLEOTIDE SEQUENCE</scope>
</reference>
<keyword evidence="2" id="KW-1185">Reference proteome</keyword>
<dbReference type="Proteomes" id="UP001152523">
    <property type="component" value="Unassembled WGS sequence"/>
</dbReference>
<evidence type="ECO:0000313" key="2">
    <source>
        <dbReference type="Proteomes" id="UP001152523"/>
    </source>
</evidence>
<name>A0AAV0FSE1_9ASTE</name>
<protein>
    <submittedName>
        <fullName evidence="1">Uncharacterized protein</fullName>
    </submittedName>
</protein>